<dbReference type="GO" id="GO:0070830">
    <property type="term" value="P:bicellular tight junction assembly"/>
    <property type="evidence" value="ECO:0007669"/>
    <property type="project" value="TreeGrafter"/>
</dbReference>
<proteinExistence type="inferred from homology"/>
<dbReference type="SUPFAM" id="SSF48371">
    <property type="entry name" value="ARM repeat"/>
    <property type="match status" value="2"/>
</dbReference>
<evidence type="ECO:0000259" key="4">
    <source>
        <dbReference type="Pfam" id="PF12612"/>
    </source>
</evidence>
<dbReference type="Proteomes" id="UP000053660">
    <property type="component" value="Unassembled WGS sequence"/>
</dbReference>
<dbReference type="GO" id="GO:0007023">
    <property type="term" value="P:post-chaperonin tubulin folding pathway"/>
    <property type="evidence" value="ECO:0007669"/>
    <property type="project" value="InterPro"/>
</dbReference>
<feature type="domain" description="Tubulin-folding cofactor D ARM repeats" evidence="5">
    <location>
        <begin position="293"/>
        <end position="540"/>
    </location>
</feature>
<gene>
    <name evidence="6" type="ORF">OESDEN_05242</name>
</gene>
<dbReference type="Pfam" id="PF23579">
    <property type="entry name" value="ARM_TBCD"/>
    <property type="match status" value="1"/>
</dbReference>
<dbReference type="AlphaFoldDB" id="A0A0B1TFE0"/>
<evidence type="ECO:0000313" key="6">
    <source>
        <dbReference type="EMBL" id="KHJ94826.1"/>
    </source>
</evidence>
<dbReference type="GO" id="GO:0005096">
    <property type="term" value="F:GTPase activator activity"/>
    <property type="evidence" value="ECO:0007669"/>
    <property type="project" value="InterPro"/>
</dbReference>
<evidence type="ECO:0000256" key="1">
    <source>
        <dbReference type="ARBA" id="ARBA00006853"/>
    </source>
</evidence>
<dbReference type="EMBL" id="KN550186">
    <property type="protein sequence ID" value="KHJ94826.1"/>
    <property type="molecule type" value="Genomic_DNA"/>
</dbReference>
<comment type="similarity">
    <text evidence="1">Belongs to the TBCD family.</text>
</comment>
<dbReference type="GO" id="GO:0000226">
    <property type="term" value="P:microtubule cytoskeleton organization"/>
    <property type="evidence" value="ECO:0007669"/>
    <property type="project" value="TreeGrafter"/>
</dbReference>
<dbReference type="GO" id="GO:0007021">
    <property type="term" value="P:tubulin complex assembly"/>
    <property type="evidence" value="ECO:0007669"/>
    <property type="project" value="InterPro"/>
</dbReference>
<dbReference type="GO" id="GO:0048487">
    <property type="term" value="F:beta-tubulin binding"/>
    <property type="evidence" value="ECO:0007669"/>
    <property type="project" value="InterPro"/>
</dbReference>
<dbReference type="Pfam" id="PF12612">
    <property type="entry name" value="TFCD_C"/>
    <property type="match status" value="1"/>
</dbReference>
<protein>
    <recommendedName>
        <fullName evidence="2">Tubulin-specific chaperone D</fullName>
    </recommendedName>
</protein>
<dbReference type="InterPro" id="IPR058033">
    <property type="entry name" value="ARM_TBCD_2nd"/>
</dbReference>
<dbReference type="InterPro" id="IPR011989">
    <property type="entry name" value="ARM-like"/>
</dbReference>
<dbReference type="Gene3D" id="1.25.10.10">
    <property type="entry name" value="Leucine-rich Repeat Variant"/>
    <property type="match status" value="2"/>
</dbReference>
<dbReference type="InterPro" id="IPR022577">
    <property type="entry name" value="TBCD_C"/>
</dbReference>
<dbReference type="Pfam" id="PF25767">
    <property type="entry name" value="ARM_TBCD_2nd"/>
    <property type="match status" value="1"/>
</dbReference>
<reference evidence="6 7" key="1">
    <citation type="submission" date="2014-03" db="EMBL/GenBank/DDBJ databases">
        <title>Draft genome of the hookworm Oesophagostomum dentatum.</title>
        <authorList>
            <person name="Mitreva M."/>
        </authorList>
    </citation>
    <scope>NUCLEOTIDE SEQUENCE [LARGE SCALE GENOMIC DNA]</scope>
    <source>
        <strain evidence="6 7">OD-Hann</strain>
    </source>
</reference>
<dbReference type="InterPro" id="IPR033162">
    <property type="entry name" value="TBCD"/>
</dbReference>
<dbReference type="PANTHER" id="PTHR12658:SF0">
    <property type="entry name" value="TUBULIN-SPECIFIC CHAPERONE D"/>
    <property type="match status" value="1"/>
</dbReference>
<dbReference type="PANTHER" id="PTHR12658">
    <property type="entry name" value="BETA-TUBULIN COFACTOR D"/>
    <property type="match status" value="1"/>
</dbReference>
<organism evidence="6 7">
    <name type="scientific">Oesophagostomum dentatum</name>
    <name type="common">Nodular worm</name>
    <dbReference type="NCBI Taxonomy" id="61180"/>
    <lineage>
        <taxon>Eukaryota</taxon>
        <taxon>Metazoa</taxon>
        <taxon>Ecdysozoa</taxon>
        <taxon>Nematoda</taxon>
        <taxon>Chromadorea</taxon>
        <taxon>Rhabditida</taxon>
        <taxon>Rhabditina</taxon>
        <taxon>Rhabditomorpha</taxon>
        <taxon>Strongyloidea</taxon>
        <taxon>Strongylidae</taxon>
        <taxon>Oesophagostomum</taxon>
    </lineage>
</organism>
<dbReference type="GO" id="GO:0034333">
    <property type="term" value="P:adherens junction assembly"/>
    <property type="evidence" value="ECO:0007669"/>
    <property type="project" value="TreeGrafter"/>
</dbReference>
<accession>A0A0B1TFE0</accession>
<dbReference type="GO" id="GO:0016328">
    <property type="term" value="C:lateral plasma membrane"/>
    <property type="evidence" value="ECO:0007669"/>
    <property type="project" value="TreeGrafter"/>
</dbReference>
<dbReference type="InterPro" id="IPR016024">
    <property type="entry name" value="ARM-type_fold"/>
</dbReference>
<dbReference type="OrthoDB" id="10253476at2759"/>
<sequence>MRDTSQSGEVEHMQTTEDDDEDVIGCLPRLLSSSHRDVIENIVKSLPEAVENGRDDVLDNNFDRYSRLLDIYQEQPNLLDCIIPALLKTLESYITLPSSGSTEKSLNKLSVAALQYISHLTKVRGYKVIVRLLPHHVSYLDKLLSALEQYQGNPGSDLFERHMLLLWLWIVCKNPFDFRRFDPIDKPGLTINRILSVASSYLKYPWANTHPAAALVIAQCLARHDGIPLIPAIINECTRHVAETSSKLLGYALLICAILKHVDRKHLLPHISSIREAAATHFPLKKAGTDTLTRKIFIKMVQRLALVVLKPRLAAWRYRRGKRRLEENLKSADTSLMEKGSAHVNGNGIGGEDIIYDEETDDEQPDEVVEWAIGCVLCALSDDHTTVRWSAAKGVGRITARLPKELAVQVVDSVLSTNFHRLAGHCSWHGGCLALAELSRRGFLLPEALERAFPIVQQALFYEEPMGRHALGSNVRDAACYVLWAFARAYEPEQLKCYIDNVATSLMCAAVFDREVNLRRAASAAFQENVGRQANFPDGIALLTIADYFAVGNRWRCYTKVCVEVVRFPKYADAIVDHLLDNKIIHWDEVVREQAAIALSLIAPFHPLYLAARLDTLLSGCSSPNPVHRHGYLLALSHSLQGLLLAGYSCDKEILRNAIALPWKLKAESEKLKISGGELTRLALSAFIRCLSSIPVKLSAEEIEKWQERLLVFACDDTETVRSAAASAASKFFPAYFNDDVTVNVAASVKNFTSKITNARKENERIGVCSLVAYLPARFVSEELFSSICDVILKQSDLDSKWALARRSAVDALGAIYVSRPCEKWTTSVFDALFHAVDDYTTDCHGDIGRLVRMSAMCVMTKVLSLPELKEVIIEEYAQRVVQCMVQQSVGKIGRIRETACKCIISLLSSNTIRKHLAHPEELSAIYRNEHDFIQDSVFLSITPLLLCEDYYQDLICGLVVSAGGVSEGTTMRASQALMEYQASISKDIKLLERYLALVADLFDMGRKVPRIGNSVLRLLPQILSRLYILEQNPDSSGALSRILVQLTKIANSRLVSPARMKTTLNSLCSLLGCSRSSQTWHIAAQLVSLLFIHF</sequence>
<name>A0A0B1TFE0_OESDE</name>
<evidence type="ECO:0000313" key="7">
    <source>
        <dbReference type="Proteomes" id="UP000053660"/>
    </source>
</evidence>
<keyword evidence="3" id="KW-0143">Chaperone</keyword>
<evidence type="ECO:0000259" key="5">
    <source>
        <dbReference type="Pfam" id="PF25767"/>
    </source>
</evidence>
<keyword evidence="7" id="KW-1185">Reference proteome</keyword>
<evidence type="ECO:0000256" key="2">
    <source>
        <dbReference type="ARBA" id="ARBA00015003"/>
    </source>
</evidence>
<evidence type="ECO:0000256" key="3">
    <source>
        <dbReference type="ARBA" id="ARBA00023186"/>
    </source>
</evidence>
<feature type="domain" description="Tubulin-folding cofactor D C-terminal" evidence="4">
    <location>
        <begin position="879"/>
        <end position="1049"/>
    </location>
</feature>